<dbReference type="SMART" id="SM00320">
    <property type="entry name" value="WD40"/>
    <property type="match status" value="4"/>
</dbReference>
<dbReference type="PANTHER" id="PTHR46200">
    <property type="entry name" value="GATOR COMPLEX PROTEIN WDR24"/>
    <property type="match status" value="1"/>
</dbReference>
<accession>A0AAV9JDH9</accession>
<evidence type="ECO:0000256" key="7">
    <source>
        <dbReference type="ARBA" id="ARBA00022833"/>
    </source>
</evidence>
<proteinExistence type="inferred from homology"/>
<evidence type="ECO:0000256" key="8">
    <source>
        <dbReference type="PROSITE-ProRule" id="PRU00175"/>
    </source>
</evidence>
<evidence type="ECO:0000313" key="12">
    <source>
        <dbReference type="EMBL" id="KAK4543343.1"/>
    </source>
</evidence>
<dbReference type="Pfam" id="PF17120">
    <property type="entry name" value="zf-RING_16"/>
    <property type="match status" value="1"/>
</dbReference>
<dbReference type="GO" id="GO:0005774">
    <property type="term" value="C:vacuolar membrane"/>
    <property type="evidence" value="ECO:0007669"/>
    <property type="project" value="TreeGrafter"/>
</dbReference>
<dbReference type="PROSITE" id="PS50089">
    <property type="entry name" value="ZF_RING_2"/>
    <property type="match status" value="1"/>
</dbReference>
<dbReference type="InterPro" id="IPR037590">
    <property type="entry name" value="WDR24"/>
</dbReference>
<protein>
    <recommendedName>
        <fullName evidence="2">Restriction of telomere capping protein 1</fullName>
    </recommendedName>
</protein>
<evidence type="ECO:0000256" key="6">
    <source>
        <dbReference type="ARBA" id="ARBA00022771"/>
    </source>
</evidence>
<dbReference type="PANTHER" id="PTHR46200:SF1">
    <property type="entry name" value="GATOR COMPLEX PROTEIN WDR24"/>
    <property type="match status" value="1"/>
</dbReference>
<dbReference type="PROSITE" id="PS50082">
    <property type="entry name" value="WD_REPEATS_2"/>
    <property type="match status" value="2"/>
</dbReference>
<evidence type="ECO:0000256" key="3">
    <source>
        <dbReference type="ARBA" id="ARBA00022574"/>
    </source>
</evidence>
<keyword evidence="7" id="KW-0862">Zinc</keyword>
<dbReference type="GO" id="GO:0008270">
    <property type="term" value="F:zinc ion binding"/>
    <property type="evidence" value="ECO:0007669"/>
    <property type="project" value="UniProtKB-KW"/>
</dbReference>
<evidence type="ECO:0000256" key="2">
    <source>
        <dbReference type="ARBA" id="ARBA00015098"/>
    </source>
</evidence>
<evidence type="ECO:0000256" key="10">
    <source>
        <dbReference type="SAM" id="MobiDB-lite"/>
    </source>
</evidence>
<reference evidence="12 13" key="1">
    <citation type="submission" date="2021-11" db="EMBL/GenBank/DDBJ databases">
        <title>Black yeast isolated from Biological Soil Crust.</title>
        <authorList>
            <person name="Kurbessoian T."/>
        </authorList>
    </citation>
    <scope>NUCLEOTIDE SEQUENCE [LARGE SCALE GENOMIC DNA]</scope>
    <source>
        <strain evidence="12 13">CCFEE 5522</strain>
    </source>
</reference>
<dbReference type="PROSITE" id="PS00678">
    <property type="entry name" value="WD_REPEATS_1"/>
    <property type="match status" value="2"/>
</dbReference>
<dbReference type="InterPro" id="IPR001680">
    <property type="entry name" value="WD40_rpt"/>
</dbReference>
<dbReference type="PROSITE" id="PS50294">
    <property type="entry name" value="WD_REPEATS_REGION"/>
    <property type="match status" value="2"/>
</dbReference>
<dbReference type="SUPFAM" id="SSF50978">
    <property type="entry name" value="WD40 repeat-like"/>
    <property type="match status" value="1"/>
</dbReference>
<dbReference type="CDD" id="cd16488">
    <property type="entry name" value="mRING-H2-C3H3C2_Mio-like"/>
    <property type="match status" value="1"/>
</dbReference>
<evidence type="ECO:0000313" key="13">
    <source>
        <dbReference type="Proteomes" id="UP001324427"/>
    </source>
</evidence>
<sequence>MSNDGSRRQSSISTAPAASIPNPPPLPAPRPLQRARDAAYKFIGYPSRPSSPQVGANGGRISQGLGSITARYASLSATQNATAIHKTGLEINTIAINERGTHALLGGKEIFKTIKIEGSTCVEEVNLRTAIRSTPTAASGKPRQTYSIDIADVAWAKGDCGDYVAAATSSGKIILYDLGHAGFPAAQLHEHLRQVHKVTFNPHRGNYLLSGSQDGTVRLWDLRDVRQQASALQSKRKYSGQNDGVRDVKWSPTDGVDFAIGTDSGWIQRWDIRNMKGPKVRVPAHSLSCNIIDWHPDGKHIASASSDKFVRIWDFSHSDKQTSLWEIKTPYPVMNARWRPPCEASMPQENGARQCTQLVTAYDREHPVIHIWDLRRPSLPFREMVPYQSAPTDLLWHSQDLLWTVGREGTFLQSDIQHAPKVIDKRNLSSFAISPEGDVTFVAQKRRQRRSLKLHHASAQTSQNNNNKLSVSPDATFLSRSWVDDSLDHSFLRVNSSKRHEMSKNPSSTAINNEGLLCAVVPLNKTLDNGQSFAPQQVSVEGKLPYFMNTETFRYLAAKYIKTVKLTATIDDSLIRAVEDAFHKNSRRANYAGLLLLSGTWDITQFVTINHLKARAEAQRKKEKDSHKQIVKRAAKPSLAELALKLLAEHDQSSRLSPASLRPISALTHHLAVPESTSNVPTPLARPVNVAKPSASHDFAQLPDIENSEDLTLPPSLSPVMHHRLPDRSFFDSQLTADNLNSLQDTDRTDMVRRWSTQPKTLLSLDPVDTEGIRVPPKLQKHDSDESFAFLVGSTGSSVPASYASAGPMVSERPSRRHPGIQGPSEEAAAEYGGITAARSDGDDVRSPLLVDEPVPIDQSEALPANSASPPNKASDEPLYSLLDDSEEDLEERKPIVLVELLAELMKHHLLTGDAQTATHLITLIEPLLPRTHPLPDDEIEATVLTYTDTYAAMGLMPDEIASIFDKHLQHTIMAGLQPLQIESILSFYHDQLMSFRMFSEAAYLRKLAYPAYPAVYEDFMQDNNTHIRCGGCGKPIQSGRAQLKCESCKEKQAACPICWLNESPYGGGTLMSACMLCGHAGHAECLRQWFEDAGGEECPTGCGCVCKS</sequence>
<keyword evidence="3 9" id="KW-0853">WD repeat</keyword>
<evidence type="ECO:0000259" key="11">
    <source>
        <dbReference type="PROSITE" id="PS50089"/>
    </source>
</evidence>
<organism evidence="12 13">
    <name type="scientific">Oleoguttula mirabilis</name>
    <dbReference type="NCBI Taxonomy" id="1507867"/>
    <lineage>
        <taxon>Eukaryota</taxon>
        <taxon>Fungi</taxon>
        <taxon>Dikarya</taxon>
        <taxon>Ascomycota</taxon>
        <taxon>Pezizomycotina</taxon>
        <taxon>Dothideomycetes</taxon>
        <taxon>Dothideomycetidae</taxon>
        <taxon>Mycosphaerellales</taxon>
        <taxon>Teratosphaeriaceae</taxon>
        <taxon>Oleoguttula</taxon>
    </lineage>
</organism>
<dbReference type="EMBL" id="JAVFHQ010000033">
    <property type="protein sequence ID" value="KAK4543343.1"/>
    <property type="molecule type" value="Genomic_DNA"/>
</dbReference>
<dbReference type="AlphaFoldDB" id="A0AAV9JDH9"/>
<dbReference type="InterPro" id="IPR015943">
    <property type="entry name" value="WD40/YVTN_repeat-like_dom_sf"/>
</dbReference>
<dbReference type="GO" id="GO:1904263">
    <property type="term" value="P:positive regulation of TORC1 signaling"/>
    <property type="evidence" value="ECO:0007669"/>
    <property type="project" value="TreeGrafter"/>
</dbReference>
<feature type="compositionally biased region" description="Pro residues" evidence="10">
    <location>
        <begin position="21"/>
        <end position="30"/>
    </location>
</feature>
<dbReference type="GO" id="GO:0016239">
    <property type="term" value="P:positive regulation of macroautophagy"/>
    <property type="evidence" value="ECO:0007669"/>
    <property type="project" value="TreeGrafter"/>
</dbReference>
<comment type="caution">
    <text evidence="12">The sequence shown here is derived from an EMBL/GenBank/DDBJ whole genome shotgun (WGS) entry which is preliminary data.</text>
</comment>
<feature type="region of interest" description="Disordered" evidence="10">
    <location>
        <begin position="801"/>
        <end position="828"/>
    </location>
</feature>
<evidence type="ECO:0000256" key="9">
    <source>
        <dbReference type="PROSITE-ProRule" id="PRU00221"/>
    </source>
</evidence>
<dbReference type="InterPro" id="IPR036322">
    <property type="entry name" value="WD40_repeat_dom_sf"/>
</dbReference>
<dbReference type="InterPro" id="IPR019775">
    <property type="entry name" value="WD40_repeat_CS"/>
</dbReference>
<keyword evidence="6 8" id="KW-0863">Zinc-finger</keyword>
<name>A0AAV9JDH9_9PEZI</name>
<dbReference type="Gene3D" id="3.30.40.10">
    <property type="entry name" value="Zinc/RING finger domain, C3HC4 (zinc finger)"/>
    <property type="match status" value="1"/>
</dbReference>
<dbReference type="InterPro" id="IPR001841">
    <property type="entry name" value="Znf_RING"/>
</dbReference>
<gene>
    <name evidence="12" type="ORF">LTR36_005702</name>
</gene>
<feature type="domain" description="RING-type" evidence="11">
    <location>
        <begin position="1056"/>
        <end position="1100"/>
    </location>
</feature>
<keyword evidence="4" id="KW-0479">Metal-binding</keyword>
<feature type="region of interest" description="Disordered" evidence="10">
    <location>
        <begin position="1"/>
        <end position="33"/>
    </location>
</feature>
<comment type="similarity">
    <text evidence="1">Belongs to the WD repeat RTC1 family.</text>
</comment>
<dbReference type="InterPro" id="IPR049566">
    <property type="entry name" value="WDR59_RTC1-like_RING_Znf"/>
</dbReference>
<keyword evidence="13" id="KW-1185">Reference proteome</keyword>
<dbReference type="Gene3D" id="2.130.10.10">
    <property type="entry name" value="YVTN repeat-like/Quinoprotein amine dehydrogenase"/>
    <property type="match status" value="1"/>
</dbReference>
<keyword evidence="5" id="KW-0677">Repeat</keyword>
<dbReference type="Pfam" id="PF00400">
    <property type="entry name" value="WD40"/>
    <property type="match status" value="2"/>
</dbReference>
<dbReference type="GO" id="GO:0005829">
    <property type="term" value="C:cytosol"/>
    <property type="evidence" value="ECO:0007669"/>
    <property type="project" value="TreeGrafter"/>
</dbReference>
<dbReference type="InterPro" id="IPR013083">
    <property type="entry name" value="Znf_RING/FYVE/PHD"/>
</dbReference>
<feature type="compositionally biased region" description="Polar residues" evidence="10">
    <location>
        <begin position="1"/>
        <end position="14"/>
    </location>
</feature>
<feature type="repeat" description="WD" evidence="9">
    <location>
        <begin position="188"/>
        <end position="230"/>
    </location>
</feature>
<evidence type="ECO:0000256" key="5">
    <source>
        <dbReference type="ARBA" id="ARBA00022737"/>
    </source>
</evidence>
<dbReference type="Proteomes" id="UP001324427">
    <property type="component" value="Unassembled WGS sequence"/>
</dbReference>
<evidence type="ECO:0000256" key="4">
    <source>
        <dbReference type="ARBA" id="ARBA00022723"/>
    </source>
</evidence>
<evidence type="ECO:0000256" key="1">
    <source>
        <dbReference type="ARBA" id="ARBA00008863"/>
    </source>
</evidence>
<feature type="repeat" description="WD" evidence="9">
    <location>
        <begin position="282"/>
        <end position="323"/>
    </location>
</feature>
<dbReference type="GO" id="GO:0061700">
    <property type="term" value="C:GATOR2 complex"/>
    <property type="evidence" value="ECO:0007669"/>
    <property type="project" value="TreeGrafter"/>
</dbReference>